<dbReference type="RefSeq" id="WP_115900292.1">
    <property type="nucleotide sequence ID" value="NZ_QUNS01000002.1"/>
</dbReference>
<dbReference type="Gene3D" id="3.40.390.10">
    <property type="entry name" value="Collagenase (Catalytic Domain)"/>
    <property type="match status" value="1"/>
</dbReference>
<reference evidence="11 12" key="1">
    <citation type="submission" date="2018-08" db="EMBL/GenBank/DDBJ databases">
        <title>Genomic Encyclopedia of Type Strains, Phase IV (KMG-IV): sequencing the most valuable type-strain genomes for metagenomic binning, comparative biology and taxonomic classification.</title>
        <authorList>
            <person name="Goeker M."/>
        </authorList>
    </citation>
    <scope>NUCLEOTIDE SEQUENCE [LARGE SCALE GENOMIC DNA]</scope>
    <source>
        <strain evidence="11 12">DSM 18841</strain>
    </source>
</reference>
<dbReference type="InterPro" id="IPR024079">
    <property type="entry name" value="MetalloPept_cat_dom_sf"/>
</dbReference>
<keyword evidence="7" id="KW-0482">Metalloprotease</keyword>
<accession>A0A3E0I7E1</accession>
<evidence type="ECO:0000256" key="5">
    <source>
        <dbReference type="ARBA" id="ARBA00022801"/>
    </source>
</evidence>
<evidence type="ECO:0000256" key="3">
    <source>
        <dbReference type="ARBA" id="ARBA00022723"/>
    </source>
</evidence>
<evidence type="ECO:0000256" key="8">
    <source>
        <dbReference type="ARBA" id="ARBA00023157"/>
    </source>
</evidence>
<protein>
    <submittedName>
        <fullName evidence="11">Pregnancy-associated plasma protein-A</fullName>
    </submittedName>
</protein>
<dbReference type="Pfam" id="PF05572">
    <property type="entry name" value="Peptidase_M43"/>
    <property type="match status" value="1"/>
</dbReference>
<feature type="chain" id="PRO_5017626355" evidence="9">
    <location>
        <begin position="22"/>
        <end position="308"/>
    </location>
</feature>
<keyword evidence="8" id="KW-1015">Disulfide bond</keyword>
<sequence length="308" mass="34324">MKKIFLITTLFSLLFACSSESKIDLPENPEPPLDNLEVYTLPVVVHIIHDGENIGGGFNLATERIKEQIQSLNHDFRKVAGTLGENNSPLSGDSFIQFKLAEIGPNGNPTNGINRINYYDNTPIRGDKDRFDWLPEFEYWNPNKYINIWVYGGYAPNTFAGTASFPTTNLPGIEDELKTIGDGILINVHHFGKSDVTGGINLGKTLTHEMGHFLGLLHIWGAALEGKPCYDYDDFIEDTPPVSSSINGCDGAIPKACDGQPAPVNNYMNLTDDRCMNVFTKGQIKRMRYVLEHAERRKTLTTSNVINR</sequence>
<keyword evidence="2" id="KW-0645">Protease</keyword>
<dbReference type="GO" id="GO:0006508">
    <property type="term" value="P:proteolysis"/>
    <property type="evidence" value="ECO:0007669"/>
    <property type="project" value="UniProtKB-KW"/>
</dbReference>
<evidence type="ECO:0000259" key="10">
    <source>
        <dbReference type="Pfam" id="PF05572"/>
    </source>
</evidence>
<dbReference type="PANTHER" id="PTHR47466:SF1">
    <property type="entry name" value="METALLOPROTEASE MEP1 (AFU_ORTHOLOGUE AFUA_1G07730)-RELATED"/>
    <property type="match status" value="1"/>
</dbReference>
<dbReference type="SUPFAM" id="SSF55486">
    <property type="entry name" value="Metalloproteases ('zincins'), catalytic domain"/>
    <property type="match status" value="1"/>
</dbReference>
<evidence type="ECO:0000256" key="4">
    <source>
        <dbReference type="ARBA" id="ARBA00022729"/>
    </source>
</evidence>
<feature type="signal peptide" evidence="9">
    <location>
        <begin position="1"/>
        <end position="21"/>
    </location>
</feature>
<keyword evidence="12" id="KW-1185">Reference proteome</keyword>
<keyword evidence="6" id="KW-0862">Zinc</keyword>
<gene>
    <name evidence="11" type="ORF">C7448_102165</name>
</gene>
<evidence type="ECO:0000256" key="9">
    <source>
        <dbReference type="SAM" id="SignalP"/>
    </source>
</evidence>
<keyword evidence="4 9" id="KW-0732">Signal</keyword>
<dbReference type="EMBL" id="QUNS01000002">
    <property type="protein sequence ID" value="REH54642.1"/>
    <property type="molecule type" value="Genomic_DNA"/>
</dbReference>
<evidence type="ECO:0000256" key="6">
    <source>
        <dbReference type="ARBA" id="ARBA00022833"/>
    </source>
</evidence>
<dbReference type="OrthoDB" id="9792152at2"/>
<dbReference type="PROSITE" id="PS51257">
    <property type="entry name" value="PROKAR_LIPOPROTEIN"/>
    <property type="match status" value="1"/>
</dbReference>
<proteinExistence type="inferred from homology"/>
<dbReference type="PANTHER" id="PTHR47466">
    <property type="match status" value="1"/>
</dbReference>
<evidence type="ECO:0000256" key="1">
    <source>
        <dbReference type="ARBA" id="ARBA00008721"/>
    </source>
</evidence>
<evidence type="ECO:0000256" key="2">
    <source>
        <dbReference type="ARBA" id="ARBA00022670"/>
    </source>
</evidence>
<feature type="domain" description="Peptidase M43 pregnancy-associated plasma-A" evidence="10">
    <location>
        <begin position="139"/>
        <end position="292"/>
    </location>
</feature>
<evidence type="ECO:0000313" key="12">
    <source>
        <dbReference type="Proteomes" id="UP000256884"/>
    </source>
</evidence>
<dbReference type="AlphaFoldDB" id="A0A3E0I7E1"/>
<evidence type="ECO:0000256" key="7">
    <source>
        <dbReference type="ARBA" id="ARBA00023049"/>
    </source>
</evidence>
<comment type="similarity">
    <text evidence="1">Belongs to the peptidase M43B family.</text>
</comment>
<dbReference type="GO" id="GO:0046872">
    <property type="term" value="F:metal ion binding"/>
    <property type="evidence" value="ECO:0007669"/>
    <property type="project" value="UniProtKB-KW"/>
</dbReference>
<evidence type="ECO:0000313" key="11">
    <source>
        <dbReference type="EMBL" id="REH54642.1"/>
    </source>
</evidence>
<dbReference type="GO" id="GO:0008237">
    <property type="term" value="F:metallopeptidase activity"/>
    <property type="evidence" value="ECO:0007669"/>
    <property type="project" value="UniProtKB-KW"/>
</dbReference>
<organism evidence="11 12">
    <name type="scientific">Tenacibaculum gallaicum</name>
    <dbReference type="NCBI Taxonomy" id="561505"/>
    <lineage>
        <taxon>Bacteria</taxon>
        <taxon>Pseudomonadati</taxon>
        <taxon>Bacteroidota</taxon>
        <taxon>Flavobacteriia</taxon>
        <taxon>Flavobacteriales</taxon>
        <taxon>Flavobacteriaceae</taxon>
        <taxon>Tenacibaculum</taxon>
    </lineage>
</organism>
<keyword evidence="5" id="KW-0378">Hydrolase</keyword>
<dbReference type="InterPro" id="IPR008754">
    <property type="entry name" value="Peptidase_M43"/>
</dbReference>
<dbReference type="Proteomes" id="UP000256884">
    <property type="component" value="Unassembled WGS sequence"/>
</dbReference>
<name>A0A3E0I7E1_9FLAO</name>
<keyword evidence="3" id="KW-0479">Metal-binding</keyword>
<comment type="caution">
    <text evidence="11">The sequence shown here is derived from an EMBL/GenBank/DDBJ whole genome shotgun (WGS) entry which is preliminary data.</text>
</comment>